<dbReference type="Pfam" id="PF11905">
    <property type="entry name" value="DUF3425"/>
    <property type="match status" value="1"/>
</dbReference>
<evidence type="ECO:0000313" key="3">
    <source>
        <dbReference type="Proteomes" id="UP000578531"/>
    </source>
</evidence>
<keyword evidence="3" id="KW-1185">Reference proteome</keyword>
<feature type="compositionally biased region" description="Basic residues" evidence="1">
    <location>
        <begin position="47"/>
        <end position="67"/>
    </location>
</feature>
<evidence type="ECO:0000313" key="2">
    <source>
        <dbReference type="EMBL" id="KAF6229467.1"/>
    </source>
</evidence>
<accession>A0A8H6FJ77</accession>
<dbReference type="RefSeq" id="XP_037159659.1">
    <property type="nucleotide sequence ID" value="XM_037313387.1"/>
</dbReference>
<protein>
    <submittedName>
        <fullName evidence="2">Uncharacterized protein</fullName>
    </submittedName>
</protein>
<dbReference type="PANTHER" id="PTHR38116:SF9">
    <property type="entry name" value="BZIP DOMAIN-CONTAINING PROTEIN"/>
    <property type="match status" value="1"/>
</dbReference>
<reference evidence="2 3" key="1">
    <citation type="journal article" date="2020" name="Genomics">
        <title>Complete, high-quality genomes from long-read metagenomic sequencing of two wolf lichen thalli reveals enigmatic genome architecture.</title>
        <authorList>
            <person name="McKenzie S.K."/>
            <person name="Walston R.F."/>
            <person name="Allen J.L."/>
        </authorList>
    </citation>
    <scope>NUCLEOTIDE SEQUENCE [LARGE SCALE GENOMIC DNA]</scope>
    <source>
        <strain evidence="2">WasteWater2</strain>
    </source>
</reference>
<dbReference type="Proteomes" id="UP000578531">
    <property type="component" value="Unassembled WGS sequence"/>
</dbReference>
<dbReference type="InterPro" id="IPR021833">
    <property type="entry name" value="DUF3425"/>
</dbReference>
<feature type="region of interest" description="Disordered" evidence="1">
    <location>
        <begin position="40"/>
        <end position="73"/>
    </location>
</feature>
<sequence length="295" mass="33220">MTTIPGNGDANGTTDLQVRLKYSKSEKDDWTKVEDKALRKRIQDRLAKRKSRTHGPKDKTKKRHGPKHSKETSEIAAISEEAATRSESESLWTDTPSQVLKEIWAASSSNSPPFQDDVDKTIQGIFATPGLAEHRYISLMEYSVLRAFFQNANLLAIDPVLLADDYALSPWTTSTPYPGCAPDDLSPTPLQLSTPHHPYLDMITPPSLRDNVLLSVMTDEQEDRLCYDMHRGSFTIWGSQPWNALAWEISQAFVTNWAWLVDNETIRCSNFWRAERGEDPLIVPYLSGSILGEIA</sequence>
<dbReference type="EMBL" id="JACCJC010000072">
    <property type="protein sequence ID" value="KAF6229467.1"/>
    <property type="molecule type" value="Genomic_DNA"/>
</dbReference>
<dbReference type="AlphaFoldDB" id="A0A8H6FJ77"/>
<name>A0A8H6FJ77_9LECA</name>
<evidence type="ECO:0000256" key="1">
    <source>
        <dbReference type="SAM" id="MobiDB-lite"/>
    </source>
</evidence>
<proteinExistence type="predicted"/>
<gene>
    <name evidence="2" type="ORF">HO173_011507</name>
</gene>
<dbReference type="GeneID" id="59293149"/>
<dbReference type="PANTHER" id="PTHR38116">
    <property type="entry name" value="CHROMOSOME 7, WHOLE GENOME SHOTGUN SEQUENCE"/>
    <property type="match status" value="1"/>
</dbReference>
<organism evidence="2 3">
    <name type="scientific">Letharia columbiana</name>
    <dbReference type="NCBI Taxonomy" id="112416"/>
    <lineage>
        <taxon>Eukaryota</taxon>
        <taxon>Fungi</taxon>
        <taxon>Dikarya</taxon>
        <taxon>Ascomycota</taxon>
        <taxon>Pezizomycotina</taxon>
        <taxon>Lecanoromycetes</taxon>
        <taxon>OSLEUM clade</taxon>
        <taxon>Lecanoromycetidae</taxon>
        <taxon>Lecanorales</taxon>
        <taxon>Lecanorineae</taxon>
        <taxon>Parmeliaceae</taxon>
        <taxon>Letharia</taxon>
    </lineage>
</organism>
<dbReference type="OrthoDB" id="2245989at2759"/>
<comment type="caution">
    <text evidence="2">The sequence shown here is derived from an EMBL/GenBank/DDBJ whole genome shotgun (WGS) entry which is preliminary data.</text>
</comment>